<dbReference type="InterPro" id="IPR013830">
    <property type="entry name" value="SGNH_hydro"/>
</dbReference>
<accession>A0A074L4F2</accession>
<dbReference type="EMBL" id="JMIH01000014">
    <property type="protein sequence ID" value="KEO74733.1"/>
    <property type="molecule type" value="Genomic_DNA"/>
</dbReference>
<name>A0A074L4F2_9BACT</name>
<dbReference type="InterPro" id="IPR036514">
    <property type="entry name" value="SGNH_hydro_sf"/>
</dbReference>
<dbReference type="Proteomes" id="UP000027821">
    <property type="component" value="Unassembled WGS sequence"/>
</dbReference>
<protein>
    <submittedName>
        <fullName evidence="2">Lysophospholipase</fullName>
    </submittedName>
</protein>
<comment type="caution">
    <text evidence="2">The sequence shown here is derived from an EMBL/GenBank/DDBJ whole genome shotgun (WGS) entry which is preliminary data.</text>
</comment>
<keyword evidence="3" id="KW-1185">Reference proteome</keyword>
<dbReference type="OrthoDB" id="158267at2"/>
<proteinExistence type="predicted"/>
<sequence length="236" mass="26442">MKYTSLLALVIVSLISLGCHSIKNSLPKKSSMKEQKFKYLALGDSYTIGEGVQESERYPMVLVELLKEENILFDKPMIIATTGWTTDELQKGIADTSGLNEAYDLVTLLIGVNNQYRGRDLENFKEEFASLLDKAIAFAGNHPDQVFVLSIPDWGITPFAKGKEVDQEKVAAEIDSFNNAKEEISRSKGVSYTDITDHYRMHGDKEGGVVADKLHPSAKIYLHWAEQLRSKILKAR</sequence>
<dbReference type="eggNOG" id="COG2755">
    <property type="taxonomic scope" value="Bacteria"/>
</dbReference>
<dbReference type="PROSITE" id="PS51257">
    <property type="entry name" value="PROKAR_LIPOPROTEIN"/>
    <property type="match status" value="1"/>
</dbReference>
<dbReference type="Gene3D" id="3.40.50.1110">
    <property type="entry name" value="SGNH hydrolase"/>
    <property type="match status" value="1"/>
</dbReference>
<evidence type="ECO:0000313" key="3">
    <source>
        <dbReference type="Proteomes" id="UP000027821"/>
    </source>
</evidence>
<reference evidence="2 3" key="1">
    <citation type="submission" date="2014-04" db="EMBL/GenBank/DDBJ databases">
        <title>Characterization and application of a salt tolerant electro-active bacterium.</title>
        <authorList>
            <person name="Yang L."/>
            <person name="Wei S."/>
            <person name="Tay Q.X.M."/>
        </authorList>
    </citation>
    <scope>NUCLEOTIDE SEQUENCE [LARGE SCALE GENOMIC DNA]</scope>
    <source>
        <strain evidence="2 3">LY1</strain>
    </source>
</reference>
<organism evidence="2 3">
    <name type="scientific">Anditalea andensis</name>
    <dbReference type="NCBI Taxonomy" id="1048983"/>
    <lineage>
        <taxon>Bacteria</taxon>
        <taxon>Pseudomonadati</taxon>
        <taxon>Bacteroidota</taxon>
        <taxon>Cytophagia</taxon>
        <taxon>Cytophagales</taxon>
        <taxon>Cytophagaceae</taxon>
        <taxon>Anditalea</taxon>
    </lineage>
</organism>
<evidence type="ECO:0000313" key="2">
    <source>
        <dbReference type="EMBL" id="KEO74733.1"/>
    </source>
</evidence>
<dbReference type="AlphaFoldDB" id="A0A074L4F2"/>
<dbReference type="Pfam" id="PF13472">
    <property type="entry name" value="Lipase_GDSL_2"/>
    <property type="match status" value="1"/>
</dbReference>
<dbReference type="SUPFAM" id="SSF52266">
    <property type="entry name" value="SGNH hydrolase"/>
    <property type="match status" value="1"/>
</dbReference>
<evidence type="ECO:0000259" key="1">
    <source>
        <dbReference type="Pfam" id="PF13472"/>
    </source>
</evidence>
<feature type="domain" description="SGNH hydrolase-type esterase" evidence="1">
    <location>
        <begin position="41"/>
        <end position="221"/>
    </location>
</feature>
<dbReference type="STRING" id="1048983.EL17_03385"/>
<dbReference type="CDD" id="cd01832">
    <property type="entry name" value="SGNH_hydrolase_like_1"/>
    <property type="match status" value="1"/>
</dbReference>
<dbReference type="GO" id="GO:0016788">
    <property type="term" value="F:hydrolase activity, acting on ester bonds"/>
    <property type="evidence" value="ECO:0007669"/>
    <property type="project" value="UniProtKB-ARBA"/>
</dbReference>
<gene>
    <name evidence="2" type="ORF">EL17_03385</name>
</gene>